<dbReference type="SUPFAM" id="SSF52540">
    <property type="entry name" value="P-loop containing nucleoside triphosphate hydrolases"/>
    <property type="match status" value="1"/>
</dbReference>
<dbReference type="InterPro" id="IPR003593">
    <property type="entry name" value="AAA+_ATPase"/>
</dbReference>
<keyword evidence="3 5" id="KW-0067">ATP-binding</keyword>
<evidence type="ECO:0000259" key="4">
    <source>
        <dbReference type="PROSITE" id="PS50893"/>
    </source>
</evidence>
<reference evidence="5 6" key="1">
    <citation type="journal article" date="2016" name="Front. Microbiol.">
        <title>Fuerstia marisgermanicae gen. nov., sp. nov., an Unusual Member of the Phylum Planctomycetes from the German Wadden Sea.</title>
        <authorList>
            <person name="Kohn T."/>
            <person name="Heuer A."/>
            <person name="Jogler M."/>
            <person name="Vollmers J."/>
            <person name="Boedeker C."/>
            <person name="Bunk B."/>
            <person name="Rast P."/>
            <person name="Borchert D."/>
            <person name="Glockner I."/>
            <person name="Freese H.M."/>
            <person name="Klenk H.P."/>
            <person name="Overmann J."/>
            <person name="Kaster A.K."/>
            <person name="Rohde M."/>
            <person name="Wiegand S."/>
            <person name="Jogler C."/>
        </authorList>
    </citation>
    <scope>NUCLEOTIDE SEQUENCE [LARGE SCALE GENOMIC DNA]</scope>
    <source>
        <strain evidence="5 6">NH11</strain>
    </source>
</reference>
<dbReference type="PROSITE" id="PS00211">
    <property type="entry name" value="ABC_TRANSPORTER_1"/>
    <property type="match status" value="1"/>
</dbReference>
<dbReference type="InterPro" id="IPR027417">
    <property type="entry name" value="P-loop_NTPase"/>
</dbReference>
<dbReference type="PANTHER" id="PTHR43023:SF6">
    <property type="entry name" value="INTERMEMBRANE PHOSPHOLIPID TRANSPORT SYSTEM ATP-BINDING PROTEIN MLAF"/>
    <property type="match status" value="1"/>
</dbReference>
<dbReference type="EMBL" id="CP017641">
    <property type="protein sequence ID" value="APZ95485.1"/>
    <property type="molecule type" value="Genomic_DNA"/>
</dbReference>
<gene>
    <name evidence="5" type="ORF">Fuma_05143</name>
</gene>
<keyword evidence="2" id="KW-0547">Nucleotide-binding</keyword>
<evidence type="ECO:0000256" key="2">
    <source>
        <dbReference type="ARBA" id="ARBA00022741"/>
    </source>
</evidence>
<keyword evidence="6" id="KW-1185">Reference proteome</keyword>
<dbReference type="SMART" id="SM00382">
    <property type="entry name" value="AAA"/>
    <property type="match status" value="1"/>
</dbReference>
<keyword evidence="1" id="KW-0813">Transport</keyword>
<dbReference type="Gene3D" id="3.40.50.300">
    <property type="entry name" value="P-loop containing nucleotide triphosphate hydrolases"/>
    <property type="match status" value="1"/>
</dbReference>
<feature type="domain" description="ABC transporter" evidence="4">
    <location>
        <begin position="10"/>
        <end position="247"/>
    </location>
</feature>
<evidence type="ECO:0000256" key="1">
    <source>
        <dbReference type="ARBA" id="ARBA00022448"/>
    </source>
</evidence>
<dbReference type="OrthoDB" id="9772862at2"/>
<name>A0A1P8WN57_9PLAN</name>
<dbReference type="PROSITE" id="PS50893">
    <property type="entry name" value="ABC_TRANSPORTER_2"/>
    <property type="match status" value="1"/>
</dbReference>
<dbReference type="RefSeq" id="WP_077026640.1">
    <property type="nucleotide sequence ID" value="NZ_CP017641.1"/>
</dbReference>
<dbReference type="STRING" id="1891926.Fuma_05143"/>
<accession>A0A1P8WN57</accession>
<dbReference type="PANTHER" id="PTHR43023">
    <property type="entry name" value="PROTEIN TRIGALACTOSYLDIACYLGLYCEROL 3, CHLOROPLASTIC"/>
    <property type="match status" value="1"/>
</dbReference>
<proteinExistence type="predicted"/>
<dbReference type="InterPro" id="IPR003439">
    <property type="entry name" value="ABC_transporter-like_ATP-bd"/>
</dbReference>
<dbReference type="InterPro" id="IPR017871">
    <property type="entry name" value="ABC_transporter-like_CS"/>
</dbReference>
<dbReference type="Pfam" id="PF00005">
    <property type="entry name" value="ABC_tran"/>
    <property type="match status" value="1"/>
</dbReference>
<evidence type="ECO:0000256" key="3">
    <source>
        <dbReference type="ARBA" id="ARBA00022840"/>
    </source>
</evidence>
<dbReference type="GO" id="GO:0016887">
    <property type="term" value="F:ATP hydrolysis activity"/>
    <property type="evidence" value="ECO:0007669"/>
    <property type="project" value="InterPro"/>
</dbReference>
<evidence type="ECO:0000313" key="6">
    <source>
        <dbReference type="Proteomes" id="UP000187735"/>
    </source>
</evidence>
<dbReference type="Proteomes" id="UP000187735">
    <property type="component" value="Chromosome"/>
</dbReference>
<dbReference type="AlphaFoldDB" id="A0A1P8WN57"/>
<evidence type="ECO:0000313" key="5">
    <source>
        <dbReference type="EMBL" id="APZ95485.1"/>
    </source>
</evidence>
<sequence length="268" mass="29411">MTGQTSSPAIEIADTRCVFGTQKVLWNVDLAINAGQTVAIVGESGCGKSVTMKVMMQLLTPTAGTLRWFGGDVADMTEAERQRQRLRLGYLFQGAALFDSLTIYENVAFGLRQTGQTNEREIKATVLARLEEVGLTADIVDKRPSEISGGMQKRVGLARALALSPDVMFYDEPTTGLDPVNSRRIDDLIQSIRDSRGVTGIIVTHDLRTVQRVADRIVMLYPRRKLNDDENQVIFDGTLAELATSSDERIREYIGDELDGNIVNASAA</sequence>
<organism evidence="5 6">
    <name type="scientific">Fuerstiella marisgermanici</name>
    <dbReference type="NCBI Taxonomy" id="1891926"/>
    <lineage>
        <taxon>Bacteria</taxon>
        <taxon>Pseudomonadati</taxon>
        <taxon>Planctomycetota</taxon>
        <taxon>Planctomycetia</taxon>
        <taxon>Planctomycetales</taxon>
        <taxon>Planctomycetaceae</taxon>
        <taxon>Fuerstiella</taxon>
    </lineage>
</organism>
<protein>
    <submittedName>
        <fullName evidence="5">Putative ABC transporter ATP-binding protein</fullName>
    </submittedName>
</protein>
<dbReference type="KEGG" id="fmr:Fuma_05143"/>
<dbReference type="GO" id="GO:0005524">
    <property type="term" value="F:ATP binding"/>
    <property type="evidence" value="ECO:0007669"/>
    <property type="project" value="UniProtKB-KW"/>
</dbReference>